<dbReference type="SUPFAM" id="SSF52141">
    <property type="entry name" value="Uracil-DNA glycosylase-like"/>
    <property type="match status" value="1"/>
</dbReference>
<dbReference type="RefSeq" id="WP_212682474.1">
    <property type="nucleotide sequence ID" value="NZ_JAGSPM010000001.1"/>
</dbReference>
<dbReference type="Gene3D" id="3.40.470.10">
    <property type="entry name" value="Uracil-DNA glycosylase-like domain"/>
    <property type="match status" value="1"/>
</dbReference>
<accession>A0A941DET8</accession>
<dbReference type="InterPro" id="IPR002043">
    <property type="entry name" value="UDG_fam1"/>
</dbReference>
<dbReference type="AlphaFoldDB" id="A0A941DET8"/>
<keyword evidence="2" id="KW-1185">Reference proteome</keyword>
<evidence type="ECO:0000313" key="2">
    <source>
        <dbReference type="Proteomes" id="UP000680158"/>
    </source>
</evidence>
<dbReference type="PANTHER" id="PTHR11264:SF8">
    <property type="entry name" value="URACIL-DNA GLYCOSYLASE-LIKE DOMAIN-CONTAINING PROTEIN"/>
    <property type="match status" value="1"/>
</dbReference>
<dbReference type="Proteomes" id="UP000680158">
    <property type="component" value="Unassembled WGS sequence"/>
</dbReference>
<protein>
    <submittedName>
        <fullName evidence="1">Uracil-DNA glycosylase</fullName>
    </submittedName>
</protein>
<comment type="caution">
    <text evidence="1">The sequence shown here is derived from an EMBL/GenBank/DDBJ whole genome shotgun (WGS) entry which is preliminary data.</text>
</comment>
<dbReference type="PANTHER" id="PTHR11264">
    <property type="entry name" value="URACIL-DNA GLYCOSYLASE"/>
    <property type="match status" value="1"/>
</dbReference>
<dbReference type="InterPro" id="IPR036895">
    <property type="entry name" value="Uracil-DNA_glycosylase-like_sf"/>
</dbReference>
<dbReference type="GO" id="GO:0004844">
    <property type="term" value="F:uracil DNA N-glycosylase activity"/>
    <property type="evidence" value="ECO:0007669"/>
    <property type="project" value="InterPro"/>
</dbReference>
<gene>
    <name evidence="1" type="ORF">KDM92_00135</name>
</gene>
<dbReference type="EMBL" id="JAGSPM010000001">
    <property type="protein sequence ID" value="MBR7744972.1"/>
    <property type="molecule type" value="Genomic_DNA"/>
</dbReference>
<organism evidence="1 2">
    <name type="scientific">Undibacterium baiyunense</name>
    <dbReference type="NCBI Taxonomy" id="2828731"/>
    <lineage>
        <taxon>Bacteria</taxon>
        <taxon>Pseudomonadati</taxon>
        <taxon>Pseudomonadota</taxon>
        <taxon>Betaproteobacteria</taxon>
        <taxon>Burkholderiales</taxon>
        <taxon>Oxalobacteraceae</taxon>
        <taxon>Undibacterium</taxon>
    </lineage>
</organism>
<reference evidence="1 2" key="1">
    <citation type="submission" date="2021-04" db="EMBL/GenBank/DDBJ databases">
        <title>novel species isolated from subtropical streams in China.</title>
        <authorList>
            <person name="Lu H."/>
        </authorList>
    </citation>
    <scope>NUCLEOTIDE SEQUENCE [LARGE SCALE GENOMIC DNA]</scope>
    <source>
        <strain evidence="1 2">BYS107W</strain>
    </source>
</reference>
<proteinExistence type="predicted"/>
<sequence>MNFSDYFSQDIQLAHPSWHVTLQQGLQAIEREFPDYLNQLANSRFLPDSHRLFAAFSVPLSSVRYVLIGEGPYPRSESATGYCFMDGAVDNIWSHESAGGLSKPVNRATSLRNFIKMLLVADQRLTAGDTSVAALSPVAQQMRADPATYVQTMAELQDNFLQHGFLMLNASLVFREDVAPAIDAKVWRTFLPFVFEALARQATKPSLILWGKIADRLDQEVTLFAFEKFKSEHPYNLSFINNVSMQNLFRPLKLLYK</sequence>
<evidence type="ECO:0000313" key="1">
    <source>
        <dbReference type="EMBL" id="MBR7744972.1"/>
    </source>
</evidence>
<dbReference type="GO" id="GO:0097510">
    <property type="term" value="P:base-excision repair, AP site formation via deaminated base removal"/>
    <property type="evidence" value="ECO:0007669"/>
    <property type="project" value="TreeGrafter"/>
</dbReference>
<name>A0A941DET8_9BURK</name>